<keyword evidence="7" id="KW-0547">Nucleotide-binding</keyword>
<dbReference type="PATRIC" id="fig|1313292.3.peg.798"/>
<evidence type="ECO:0000256" key="5">
    <source>
        <dbReference type="PIRNR" id="PIRNR006621"/>
    </source>
</evidence>
<feature type="binding site" evidence="7">
    <location>
        <position position="97"/>
    </location>
    <ligand>
        <name>FMN</name>
        <dbReference type="ChEBI" id="CHEBI:58210"/>
    </ligand>
</feature>
<feature type="domain" description="DUS-like FMN-binding" evidence="9">
    <location>
        <begin position="33"/>
        <end position="271"/>
    </location>
</feature>
<gene>
    <name evidence="10" type="ORF">BCO_0041500</name>
</gene>
<keyword evidence="4 5" id="KW-0560">Oxidoreductase</keyword>
<feature type="transmembrane region" description="Helical" evidence="8">
    <location>
        <begin position="5"/>
        <end position="24"/>
    </location>
</feature>
<dbReference type="GO" id="GO:0017150">
    <property type="term" value="F:tRNA dihydrouridine synthase activity"/>
    <property type="evidence" value="ECO:0007669"/>
    <property type="project" value="InterPro"/>
</dbReference>
<evidence type="ECO:0000256" key="8">
    <source>
        <dbReference type="SAM" id="Phobius"/>
    </source>
</evidence>
<organism evidence="10 11">
    <name type="scientific">Borrelia coriaceae ATCC 43381</name>
    <dbReference type="NCBI Taxonomy" id="1408429"/>
    <lineage>
        <taxon>Bacteria</taxon>
        <taxon>Pseudomonadati</taxon>
        <taxon>Spirochaetota</taxon>
        <taxon>Spirochaetia</taxon>
        <taxon>Spirochaetales</taxon>
        <taxon>Borreliaceae</taxon>
        <taxon>Borrelia</taxon>
    </lineage>
</organism>
<keyword evidence="2 5" id="KW-0288">FMN</keyword>
<dbReference type="PANTHER" id="PTHR11082:SF25">
    <property type="entry name" value="DUS-LIKE FMN-BINDING DOMAIN-CONTAINING PROTEIN"/>
    <property type="match status" value="1"/>
</dbReference>
<dbReference type="EMBL" id="CP005745">
    <property type="protein sequence ID" value="AHH10932.1"/>
    <property type="molecule type" value="Genomic_DNA"/>
</dbReference>
<dbReference type="InterPro" id="IPR035587">
    <property type="entry name" value="DUS-like_FMN-bd"/>
</dbReference>
<feature type="binding site" evidence="7">
    <location>
        <position position="197"/>
    </location>
    <ligand>
        <name>FMN</name>
        <dbReference type="ChEBI" id="CHEBI:58210"/>
    </ligand>
</feature>
<protein>
    <recommendedName>
        <fullName evidence="5">tRNA-dihydrouridine synthase</fullName>
        <ecNumber evidence="5">1.3.1.-</ecNumber>
    </recommendedName>
</protein>
<keyword evidence="11" id="KW-1185">Reference proteome</keyword>
<keyword evidence="8" id="KW-1133">Transmembrane helix</keyword>
<dbReference type="InterPro" id="IPR001269">
    <property type="entry name" value="DUS_fam"/>
</dbReference>
<keyword evidence="3 5" id="KW-0819">tRNA processing</keyword>
<dbReference type="STRING" id="1313292.BCO_0041500"/>
<dbReference type="eggNOG" id="COG0042">
    <property type="taxonomic scope" value="Bacteria"/>
</dbReference>
<dbReference type="Pfam" id="PF01207">
    <property type="entry name" value="Dus"/>
    <property type="match status" value="1"/>
</dbReference>
<keyword evidence="8" id="KW-0472">Membrane</keyword>
<evidence type="ECO:0000256" key="7">
    <source>
        <dbReference type="PIRSR" id="PIRSR006621-2"/>
    </source>
</evidence>
<feature type="binding site" evidence="7">
    <location>
        <position position="169"/>
    </location>
    <ligand>
        <name>FMN</name>
        <dbReference type="ChEBI" id="CHEBI:58210"/>
    </ligand>
</feature>
<comment type="similarity">
    <text evidence="5">Belongs to the dus family.</text>
</comment>
<dbReference type="AlphaFoldDB" id="W5SVP0"/>
<dbReference type="CDD" id="cd02801">
    <property type="entry name" value="DUS_like_FMN"/>
    <property type="match status" value="1"/>
</dbReference>
<dbReference type="InterPro" id="IPR013785">
    <property type="entry name" value="Aldolase_TIM"/>
</dbReference>
<dbReference type="PANTHER" id="PTHR11082">
    <property type="entry name" value="TRNA-DIHYDROURIDINE SYNTHASE"/>
    <property type="match status" value="1"/>
</dbReference>
<dbReference type="PIRSF" id="PIRSF006621">
    <property type="entry name" value="Dus"/>
    <property type="match status" value="1"/>
</dbReference>
<keyword evidence="8" id="KW-0812">Transmembrane</keyword>
<evidence type="ECO:0000313" key="11">
    <source>
        <dbReference type="Proteomes" id="UP000019330"/>
    </source>
</evidence>
<evidence type="ECO:0000313" key="10">
    <source>
        <dbReference type="EMBL" id="AHH10932.1"/>
    </source>
</evidence>
<comment type="function">
    <text evidence="5">Catalyzes the synthesis of 5,6-dihydrouridine (D), a modified base found in the D-loop of most tRNAs, via the reduction of the C5-C6 double bond in target uridines.</text>
</comment>
<accession>W5SVP0</accession>
<evidence type="ECO:0000256" key="2">
    <source>
        <dbReference type="ARBA" id="ARBA00022643"/>
    </source>
</evidence>
<comment type="cofactor">
    <cofactor evidence="5 7">
        <name>FMN</name>
        <dbReference type="ChEBI" id="CHEBI:58210"/>
    </cofactor>
</comment>
<dbReference type="Proteomes" id="UP000019330">
    <property type="component" value="Chromosome"/>
</dbReference>
<feature type="active site" description="Proton donor" evidence="6">
    <location>
        <position position="127"/>
    </location>
</feature>
<dbReference type="GO" id="GO:0050660">
    <property type="term" value="F:flavin adenine dinucleotide binding"/>
    <property type="evidence" value="ECO:0007669"/>
    <property type="project" value="InterPro"/>
</dbReference>
<dbReference type="Gene3D" id="3.20.20.70">
    <property type="entry name" value="Aldolase class I"/>
    <property type="match status" value="1"/>
</dbReference>
<dbReference type="HOGENOM" id="CLU_013299_0_3_12"/>
<keyword evidence="1 5" id="KW-0285">Flavoprotein</keyword>
<dbReference type="SUPFAM" id="SSF51395">
    <property type="entry name" value="FMN-linked oxidoreductases"/>
    <property type="match status" value="1"/>
</dbReference>
<evidence type="ECO:0000256" key="4">
    <source>
        <dbReference type="ARBA" id="ARBA00023002"/>
    </source>
</evidence>
<sequence>MHIHFVCFFTILLSYYIIYFMNFLSNISRPIMILAPMEDVTDTVFRNLVHLIGNGRGEPDIYFTEFISVKGLLNKSRQSIQHILTKNDELNRPLIAQIWGSDPDEFFKAIKILADLGFWGIDLNMGCPKKKIVKKGVCSALINNKSLACEIIIASKEACLKFELPLSVKTRHGFFYPEVEDWLGFLLKLGIDMLTVHPRLAIHQSEGPIDVTVFDKLVDLRNQINPSALIIGNGDILNLEQAHQIIMNHSIDGVMFGRGIFRNLNLFRKGLPNFLSNNLNFRLNILKLHVIDFYSTWSLTKDFDRLKKYFKIYFNEEERCSEYFHNIMNSNNYDELFKNLNRIDIIGDNLK</sequence>
<name>W5SVP0_9SPIR</name>
<evidence type="ECO:0000256" key="1">
    <source>
        <dbReference type="ARBA" id="ARBA00022630"/>
    </source>
</evidence>
<proteinExistence type="inferred from homology"/>
<feature type="binding site" evidence="7">
    <location>
        <begin position="257"/>
        <end position="258"/>
    </location>
    <ligand>
        <name>FMN</name>
        <dbReference type="ChEBI" id="CHEBI:58210"/>
    </ligand>
</feature>
<evidence type="ECO:0000256" key="6">
    <source>
        <dbReference type="PIRSR" id="PIRSR006621-1"/>
    </source>
</evidence>
<evidence type="ECO:0000259" key="9">
    <source>
        <dbReference type="Pfam" id="PF01207"/>
    </source>
</evidence>
<dbReference type="EC" id="1.3.1.-" evidence="5"/>
<reference evidence="10" key="1">
    <citation type="submission" date="2013-04" db="EMBL/GenBank/DDBJ databases">
        <title>Comparative Genomics of Relapsing Fever Spirochetes.</title>
        <authorList>
            <person name="Schwan T.G."/>
            <person name="Raffel S.J."/>
            <person name="Porcella S.F."/>
            <person name="Martens C.A."/>
            <person name="Bruno D.P."/>
            <person name="Ricklefs S.M."/>
            <person name="Barbian K.B."/>
        </authorList>
    </citation>
    <scope>NUCLEOTIDE SEQUENCE [LARGE SCALE GENOMIC DNA]</scope>
    <source>
        <strain evidence="10">Co53</strain>
    </source>
</reference>
<evidence type="ECO:0000256" key="3">
    <source>
        <dbReference type="ARBA" id="ARBA00022694"/>
    </source>
</evidence>